<proteinExistence type="predicted"/>
<sequence>MKKLLVILFFISSVLLFVYVNLPNPEFPEPPTDSLRSKEPADSETSLRRAYFTNLTREEVINHYKKEFNKGFNIYTPRLNYPPEESQTIIRDQTMSTFLEEIVHPLRESIYINGFEPKLKKDTIIIEGRNWRQKIIIRYVPSSIWIRFLVLGLTLATTFVLVREYSYVKK</sequence>
<dbReference type="AlphaFoldDB" id="A0A0G0AWQ7"/>
<feature type="transmembrane region" description="Helical" evidence="1">
    <location>
        <begin position="144"/>
        <end position="162"/>
    </location>
</feature>
<organism evidence="2 3">
    <name type="scientific">Candidatus Woesebacteria bacterium GW2011_GWC2_31_9</name>
    <dbReference type="NCBI Taxonomy" id="1618586"/>
    <lineage>
        <taxon>Bacteria</taxon>
        <taxon>Candidatus Woeseibacteriota</taxon>
    </lineage>
</organism>
<keyword evidence="1" id="KW-1133">Transmembrane helix</keyword>
<comment type="caution">
    <text evidence="2">The sequence shown here is derived from an EMBL/GenBank/DDBJ whole genome shotgun (WGS) entry which is preliminary data.</text>
</comment>
<reference evidence="2 3" key="1">
    <citation type="journal article" date="2015" name="Nature">
        <title>rRNA introns, odd ribosomes, and small enigmatic genomes across a large radiation of phyla.</title>
        <authorList>
            <person name="Brown C.T."/>
            <person name="Hug L.A."/>
            <person name="Thomas B.C."/>
            <person name="Sharon I."/>
            <person name="Castelle C.J."/>
            <person name="Singh A."/>
            <person name="Wilkins M.J."/>
            <person name="Williams K.H."/>
            <person name="Banfield J.F."/>
        </authorList>
    </citation>
    <scope>NUCLEOTIDE SEQUENCE [LARGE SCALE GENOMIC DNA]</scope>
</reference>
<dbReference type="Proteomes" id="UP000034803">
    <property type="component" value="Unassembled WGS sequence"/>
</dbReference>
<keyword evidence="1" id="KW-0812">Transmembrane</keyword>
<dbReference type="EMBL" id="LBOI01000017">
    <property type="protein sequence ID" value="KKP31060.1"/>
    <property type="molecule type" value="Genomic_DNA"/>
</dbReference>
<name>A0A0G0AWQ7_9BACT</name>
<accession>A0A0G0AWQ7</accession>
<evidence type="ECO:0000313" key="2">
    <source>
        <dbReference type="EMBL" id="KKP31060.1"/>
    </source>
</evidence>
<protein>
    <submittedName>
        <fullName evidence="2">Uncharacterized protein</fullName>
    </submittedName>
</protein>
<evidence type="ECO:0000313" key="3">
    <source>
        <dbReference type="Proteomes" id="UP000034803"/>
    </source>
</evidence>
<keyword evidence="1" id="KW-0472">Membrane</keyword>
<gene>
    <name evidence="2" type="ORF">UR21_C0017G0018</name>
</gene>
<evidence type="ECO:0000256" key="1">
    <source>
        <dbReference type="SAM" id="Phobius"/>
    </source>
</evidence>